<feature type="compositionally biased region" description="Low complexity" evidence="1">
    <location>
        <begin position="582"/>
        <end position="615"/>
    </location>
</feature>
<evidence type="ECO:0000256" key="2">
    <source>
        <dbReference type="SAM" id="SignalP"/>
    </source>
</evidence>
<dbReference type="RefSeq" id="WP_109724482.1">
    <property type="nucleotide sequence ID" value="NZ_MSZV01000023.1"/>
</dbReference>
<evidence type="ECO:0000256" key="1">
    <source>
        <dbReference type="SAM" id="MobiDB-lite"/>
    </source>
</evidence>
<feature type="compositionally biased region" description="Basic and acidic residues" evidence="1">
    <location>
        <begin position="700"/>
        <end position="712"/>
    </location>
</feature>
<organism evidence="4 5">
    <name type="scientific">Fulvimonas soli</name>
    <dbReference type="NCBI Taxonomy" id="155197"/>
    <lineage>
        <taxon>Bacteria</taxon>
        <taxon>Pseudomonadati</taxon>
        <taxon>Pseudomonadota</taxon>
        <taxon>Gammaproteobacteria</taxon>
        <taxon>Lysobacterales</taxon>
        <taxon>Rhodanobacteraceae</taxon>
        <taxon>Fulvimonas</taxon>
    </lineage>
</organism>
<dbReference type="InterPro" id="IPR006860">
    <property type="entry name" value="FecR"/>
</dbReference>
<feature type="compositionally biased region" description="Basic and acidic residues" evidence="1">
    <location>
        <begin position="635"/>
        <end position="673"/>
    </location>
</feature>
<evidence type="ECO:0000313" key="5">
    <source>
        <dbReference type="Proteomes" id="UP000245812"/>
    </source>
</evidence>
<feature type="compositionally biased region" description="Low complexity" evidence="1">
    <location>
        <begin position="528"/>
        <end position="538"/>
    </location>
</feature>
<comment type="caution">
    <text evidence="4">The sequence shown here is derived from an EMBL/GenBank/DDBJ whole genome shotgun (WGS) entry which is preliminary data.</text>
</comment>
<feature type="chain" id="PRO_5016240375" evidence="2">
    <location>
        <begin position="33"/>
        <end position="727"/>
    </location>
</feature>
<keyword evidence="2" id="KW-0732">Signal</keyword>
<dbReference type="PANTHER" id="PTHR38731">
    <property type="entry name" value="LIPL45-RELATED LIPOPROTEIN-RELATED"/>
    <property type="match status" value="1"/>
</dbReference>
<feature type="domain" description="FecR protein" evidence="3">
    <location>
        <begin position="83"/>
        <end position="179"/>
    </location>
</feature>
<name>A0A316HS46_9GAMM</name>
<dbReference type="AlphaFoldDB" id="A0A316HS46"/>
<reference evidence="4 5" key="1">
    <citation type="submission" date="2018-05" db="EMBL/GenBank/DDBJ databases">
        <title>Genomic Encyclopedia of Type Strains, Phase IV (KMG-IV): sequencing the most valuable type-strain genomes for metagenomic binning, comparative biology and taxonomic classification.</title>
        <authorList>
            <person name="Goeker M."/>
        </authorList>
    </citation>
    <scope>NUCLEOTIDE SEQUENCE [LARGE SCALE GENOMIC DNA]</scope>
    <source>
        <strain evidence="4 5">DSM 14263</strain>
    </source>
</reference>
<dbReference type="PANTHER" id="PTHR38731:SF3">
    <property type="entry name" value="BLL6125 PROTEIN"/>
    <property type="match status" value="1"/>
</dbReference>
<dbReference type="Pfam" id="PF20245">
    <property type="entry name" value="DUF6600"/>
    <property type="match status" value="1"/>
</dbReference>
<dbReference type="InterPro" id="IPR046535">
    <property type="entry name" value="DUF6600"/>
</dbReference>
<dbReference type="Pfam" id="PF04773">
    <property type="entry name" value="FecR"/>
    <property type="match status" value="1"/>
</dbReference>
<gene>
    <name evidence="4" type="ORF">C7456_11323</name>
</gene>
<sequence length="727" mass="78578">MSRLRPVPRMLAAGWRLALPLLLCACATLAHAQSAPAGADDAAADPPDRVARLSYLAGDVALLPAGAQDWNDAVLNRPLTGGDKLSTTPGARAELELDGGALRLAGGTDLGLLDLGDHLAQVELTRGALSLSVRSLDPGESYEIDTPTVALVVDRPGTFRVDVDRDSGATTVGVLAGNATVYGENDAQRDIVAGRSYRFDDSALARVTVEDLAGGDEFDQWSADRDRRYAAATATRYVDEDVVGYQDLDQYGSWQADDEYGEVWYPAVTAADWAPYRYGHWAWIGPWGWTWVDDLPWGFAPYHYGRWVYRPRGWCWIPGPRGVRPVYAPALVAFVGGGRWSASAGIRHGAPVGWFPLGPGEIYNPWYRASHGYYARVNASNLRWRGNERAREMARIDEHYRYYRAGAVPPNARYANRQAPRGFTAVAGQHFADAQRVQRHLLPVDGRQLGVAPVLARGNGLPPTRAGNPAARGPGRPPAADFRREVVARHDPASRIAAAGHAPAGAVRAERPTNVRLLGDHRAPPSPAAAAPRATAATPRPPDMRAPAAAPSFRGEPSTPRPGELPSAHFAHRPPFEHDRAPATQPAAPRPDATPRAAPDRTLPQPPRLQRLPPAEARPRERAGGSPATLPTPPRFERPAPARETAPREFRSPPGPRLERAPSSERAAPRSESRGFAPPREAPRPMPSYRPPEPHAAPAAREHGGGNGDHPHATAAPHGRNDDHRHP</sequence>
<feature type="compositionally biased region" description="Low complexity" evidence="1">
    <location>
        <begin position="462"/>
        <end position="479"/>
    </location>
</feature>
<dbReference type="OrthoDB" id="5485224at2"/>
<evidence type="ECO:0000313" key="4">
    <source>
        <dbReference type="EMBL" id="PWK83490.1"/>
    </source>
</evidence>
<feature type="signal peptide" evidence="2">
    <location>
        <begin position="1"/>
        <end position="32"/>
    </location>
</feature>
<protein>
    <submittedName>
        <fullName evidence="4">FecR family protein</fullName>
    </submittedName>
</protein>
<feature type="region of interest" description="Disordered" evidence="1">
    <location>
        <begin position="455"/>
        <end position="479"/>
    </location>
</feature>
<dbReference type="Proteomes" id="UP000245812">
    <property type="component" value="Unassembled WGS sequence"/>
</dbReference>
<accession>A0A316HS46</accession>
<feature type="region of interest" description="Disordered" evidence="1">
    <location>
        <begin position="517"/>
        <end position="727"/>
    </location>
</feature>
<dbReference type="EMBL" id="QGHC01000013">
    <property type="protein sequence ID" value="PWK83490.1"/>
    <property type="molecule type" value="Genomic_DNA"/>
</dbReference>
<keyword evidence="5" id="KW-1185">Reference proteome</keyword>
<proteinExistence type="predicted"/>
<evidence type="ECO:0000259" key="3">
    <source>
        <dbReference type="Pfam" id="PF04773"/>
    </source>
</evidence>
<feature type="compositionally biased region" description="Pro residues" evidence="1">
    <location>
        <begin position="684"/>
        <end position="695"/>
    </location>
</feature>